<keyword evidence="2" id="KW-1185">Reference proteome</keyword>
<dbReference type="PANTHER" id="PTHR20997:SF2">
    <property type="entry name" value="EG:BACR42I17.2 PROTEIN-RELATED"/>
    <property type="match status" value="1"/>
</dbReference>
<comment type="caution">
    <text evidence="1">The sequence shown here is derived from an EMBL/GenBank/DDBJ whole genome shotgun (WGS) entry which is preliminary data.</text>
</comment>
<organism evidence="1 2">
    <name type="scientific">Cryptolaemus montrouzieri</name>
    <dbReference type="NCBI Taxonomy" id="559131"/>
    <lineage>
        <taxon>Eukaryota</taxon>
        <taxon>Metazoa</taxon>
        <taxon>Ecdysozoa</taxon>
        <taxon>Arthropoda</taxon>
        <taxon>Hexapoda</taxon>
        <taxon>Insecta</taxon>
        <taxon>Pterygota</taxon>
        <taxon>Neoptera</taxon>
        <taxon>Endopterygota</taxon>
        <taxon>Coleoptera</taxon>
        <taxon>Polyphaga</taxon>
        <taxon>Cucujiformia</taxon>
        <taxon>Coccinelloidea</taxon>
        <taxon>Coccinellidae</taxon>
        <taxon>Scymninae</taxon>
        <taxon>Scymnini</taxon>
        <taxon>Cryptolaemus</taxon>
    </lineage>
</organism>
<evidence type="ECO:0000313" key="1">
    <source>
        <dbReference type="EMBL" id="KAL3270156.1"/>
    </source>
</evidence>
<dbReference type="PANTHER" id="PTHR20997">
    <property type="entry name" value="EG:BACR42I17.2 PROTEIN-RELATED"/>
    <property type="match status" value="1"/>
</dbReference>
<proteinExistence type="predicted"/>
<dbReference type="EMBL" id="JABFTP020000021">
    <property type="protein sequence ID" value="KAL3270156.1"/>
    <property type="molecule type" value="Genomic_DNA"/>
</dbReference>
<reference evidence="1 2" key="1">
    <citation type="journal article" date="2021" name="BMC Biol.">
        <title>Horizontally acquired antibacterial genes associated with adaptive radiation of ladybird beetles.</title>
        <authorList>
            <person name="Li H.S."/>
            <person name="Tang X.F."/>
            <person name="Huang Y.H."/>
            <person name="Xu Z.Y."/>
            <person name="Chen M.L."/>
            <person name="Du X.Y."/>
            <person name="Qiu B.Y."/>
            <person name="Chen P.T."/>
            <person name="Zhang W."/>
            <person name="Slipinski A."/>
            <person name="Escalona H.E."/>
            <person name="Waterhouse R.M."/>
            <person name="Zwick A."/>
            <person name="Pang H."/>
        </authorList>
    </citation>
    <scope>NUCLEOTIDE SEQUENCE [LARGE SCALE GENOMIC DNA]</scope>
    <source>
        <strain evidence="1">SYSU2018</strain>
    </source>
</reference>
<protein>
    <submittedName>
        <fullName evidence="1">Uncharacterized protein</fullName>
    </submittedName>
</protein>
<gene>
    <name evidence="1" type="ORF">HHI36_009214</name>
</gene>
<evidence type="ECO:0000313" key="2">
    <source>
        <dbReference type="Proteomes" id="UP001516400"/>
    </source>
</evidence>
<sequence length="363" mass="41732">MDEVFGKYCRKRPQLKACSDKFLDKMKLCLAEDEKKSLNTVLDLLKELGEFACYKDGDRIAMFVAEEGPACIKAHFEGIKTCINNTLKISPTNSMDSLPSFLNSTKVCDDLAKVQPCIVTELEKCDNTTPANVVDSVFRFIRKRACKSGKQRRNARMKRSAALTPVHIKNLINAYVKYTKAKCKVHKGQEEITKLEESLNKTQVCVVNYVKQNVLLLVSPEDLKEKVLECSEDFITASENCLPEKEKYYPKFSQEIMSGLVDLLFKYKQNFTTSSWNTEVQMCFQNFKYTTNRQTILKCFDDDLLEKNTEYTKEYVCQRLSEASKCATKVITDLCVQDITVNEFKNEFEKVFKKPCESVNEEK</sequence>
<dbReference type="InterPro" id="IPR009832">
    <property type="entry name" value="DUF1397"/>
</dbReference>
<dbReference type="Pfam" id="PF07165">
    <property type="entry name" value="DUF1397"/>
    <property type="match status" value="1"/>
</dbReference>
<accession>A0ABD2MUR5</accession>
<dbReference type="AlphaFoldDB" id="A0ABD2MUR5"/>
<name>A0ABD2MUR5_9CUCU</name>
<dbReference type="Proteomes" id="UP001516400">
    <property type="component" value="Unassembled WGS sequence"/>
</dbReference>